<feature type="region of interest" description="Disordered" evidence="1">
    <location>
        <begin position="1"/>
        <end position="24"/>
    </location>
</feature>
<proteinExistence type="predicted"/>
<evidence type="ECO:0000259" key="2">
    <source>
        <dbReference type="Pfam" id="PF03372"/>
    </source>
</evidence>
<gene>
    <name evidence="3" type="ORF">F0M18_01065</name>
</gene>
<dbReference type="Pfam" id="PF03372">
    <property type="entry name" value="Exo_endo_phos"/>
    <property type="match status" value="1"/>
</dbReference>
<dbReference type="Proteomes" id="UP000323708">
    <property type="component" value="Unassembled WGS sequence"/>
</dbReference>
<dbReference type="InterPro" id="IPR051916">
    <property type="entry name" value="GPI-anchor_lipid_remodeler"/>
</dbReference>
<dbReference type="EMBL" id="VTUX01000001">
    <property type="protein sequence ID" value="KAA1194066.1"/>
    <property type="molecule type" value="Genomic_DNA"/>
</dbReference>
<sequence length="322" mass="35365">MHRAMNRDGCSSYPTGGPMTNPRRSRKRLLGLLPMLLAICACAPSASAPEQPVRLDIRSPELYSAPAARTELRIASLNVAHGRGDSLNQLLVSRRAIRDNLRKIARFLVQQRIDIVALQEADAPSHWSGGFHHTDFLANRVGYPWWTQDSHARLGIANYGTAVLSALPITAAAGLSFAPSPPTARKGFTVAEIQWPVAPGHEQTVDVISVHMDFSRKSVRERQSAELAEIMQGRKNPLIIMGDFNSEALASRLVAAAATNDRLLHTPDTGAGQLSTYKNKRLDWIIISGELEFIDYRSAPEVLSDHRAVVASVRLRNAETKD</sequence>
<dbReference type="GO" id="GO:0003824">
    <property type="term" value="F:catalytic activity"/>
    <property type="evidence" value="ECO:0007669"/>
    <property type="project" value="InterPro"/>
</dbReference>
<dbReference type="PANTHER" id="PTHR14859:SF15">
    <property type="entry name" value="ENDONUCLEASE_EXONUCLEASE_PHOSPHATASE DOMAIN-CONTAINING PROTEIN"/>
    <property type="match status" value="1"/>
</dbReference>
<organism evidence="3 4">
    <name type="scientific">Pseudohalioglobus sediminis</name>
    <dbReference type="NCBI Taxonomy" id="2606449"/>
    <lineage>
        <taxon>Bacteria</taxon>
        <taxon>Pseudomonadati</taxon>
        <taxon>Pseudomonadota</taxon>
        <taxon>Gammaproteobacteria</taxon>
        <taxon>Cellvibrionales</taxon>
        <taxon>Halieaceae</taxon>
        <taxon>Pseudohalioglobus</taxon>
    </lineage>
</organism>
<dbReference type="SUPFAM" id="SSF56219">
    <property type="entry name" value="DNase I-like"/>
    <property type="match status" value="1"/>
</dbReference>
<comment type="caution">
    <text evidence="3">The sequence shown here is derived from an EMBL/GenBank/DDBJ whole genome shotgun (WGS) entry which is preliminary data.</text>
</comment>
<evidence type="ECO:0000256" key="1">
    <source>
        <dbReference type="SAM" id="MobiDB-lite"/>
    </source>
</evidence>
<name>A0A5B0X434_9GAMM</name>
<dbReference type="AlphaFoldDB" id="A0A5B0X434"/>
<protein>
    <recommendedName>
        <fullName evidence="2">Endonuclease/exonuclease/phosphatase domain-containing protein</fullName>
    </recommendedName>
</protein>
<evidence type="ECO:0000313" key="3">
    <source>
        <dbReference type="EMBL" id="KAA1194066.1"/>
    </source>
</evidence>
<accession>A0A5B0X434</accession>
<dbReference type="PANTHER" id="PTHR14859">
    <property type="entry name" value="CALCOFLUOR WHITE HYPERSENSITIVE PROTEIN PRECURSOR"/>
    <property type="match status" value="1"/>
</dbReference>
<keyword evidence="4" id="KW-1185">Reference proteome</keyword>
<dbReference type="Gene3D" id="3.60.10.10">
    <property type="entry name" value="Endonuclease/exonuclease/phosphatase"/>
    <property type="match status" value="1"/>
</dbReference>
<dbReference type="InterPro" id="IPR036691">
    <property type="entry name" value="Endo/exonu/phosph_ase_sf"/>
</dbReference>
<dbReference type="GO" id="GO:0006506">
    <property type="term" value="P:GPI anchor biosynthetic process"/>
    <property type="evidence" value="ECO:0007669"/>
    <property type="project" value="TreeGrafter"/>
</dbReference>
<evidence type="ECO:0000313" key="4">
    <source>
        <dbReference type="Proteomes" id="UP000323708"/>
    </source>
</evidence>
<reference evidence="3 4" key="1">
    <citation type="submission" date="2019-09" db="EMBL/GenBank/DDBJ databases">
        <authorList>
            <person name="Chen X.-Y."/>
        </authorList>
    </citation>
    <scope>NUCLEOTIDE SEQUENCE [LARGE SCALE GENOMIC DNA]</scope>
    <source>
        <strain evidence="3 4">NY5</strain>
    </source>
</reference>
<feature type="domain" description="Endonuclease/exonuclease/phosphatase" evidence="2">
    <location>
        <begin position="76"/>
        <end position="306"/>
    </location>
</feature>
<dbReference type="GO" id="GO:0016020">
    <property type="term" value="C:membrane"/>
    <property type="evidence" value="ECO:0007669"/>
    <property type="project" value="GOC"/>
</dbReference>
<dbReference type="InterPro" id="IPR005135">
    <property type="entry name" value="Endo/exonuclease/phosphatase"/>
</dbReference>